<organism evidence="3 4">
    <name type="scientific">Cuscuta australis</name>
    <dbReference type="NCBI Taxonomy" id="267555"/>
    <lineage>
        <taxon>Eukaryota</taxon>
        <taxon>Viridiplantae</taxon>
        <taxon>Streptophyta</taxon>
        <taxon>Embryophyta</taxon>
        <taxon>Tracheophyta</taxon>
        <taxon>Spermatophyta</taxon>
        <taxon>Magnoliopsida</taxon>
        <taxon>eudicotyledons</taxon>
        <taxon>Gunneridae</taxon>
        <taxon>Pentapetalae</taxon>
        <taxon>asterids</taxon>
        <taxon>lamiids</taxon>
        <taxon>Solanales</taxon>
        <taxon>Convolvulaceae</taxon>
        <taxon>Cuscuteae</taxon>
        <taxon>Cuscuta</taxon>
        <taxon>Cuscuta subgen. Grammica</taxon>
        <taxon>Cuscuta sect. Cleistogrammica</taxon>
    </lineage>
</organism>
<protein>
    <recommendedName>
        <fullName evidence="2">UBA domain-containing protein</fullName>
    </recommendedName>
</protein>
<feature type="region of interest" description="Disordered" evidence="1">
    <location>
        <begin position="1"/>
        <end position="29"/>
    </location>
</feature>
<feature type="region of interest" description="Disordered" evidence="1">
    <location>
        <begin position="116"/>
        <end position="146"/>
    </location>
</feature>
<dbReference type="AlphaFoldDB" id="A0A328DZ30"/>
<dbReference type="PROSITE" id="PS50030">
    <property type="entry name" value="UBA"/>
    <property type="match status" value="1"/>
</dbReference>
<dbReference type="SUPFAM" id="SSF46934">
    <property type="entry name" value="UBA-like"/>
    <property type="match status" value="1"/>
</dbReference>
<dbReference type="Proteomes" id="UP000249390">
    <property type="component" value="Unassembled WGS sequence"/>
</dbReference>
<dbReference type="InterPro" id="IPR009060">
    <property type="entry name" value="UBA-like_sf"/>
</dbReference>
<sequence length="146" mass="16074">MLLDSDPCHPSTKGSDDIDIDWSSEDDQEIQDSNCRVTASSYEEACPASTPHSSDLIQNFVGMGFPRELVAKAIEQNGDNSESILETLLTYSVLDIPFKETPCDISLQNQQCFNNEGSSSGNNDNFGDDLSDTYSWSEDDEVGNFI</sequence>
<gene>
    <name evidence="3" type="ORF">DM860_005293</name>
</gene>
<proteinExistence type="predicted"/>
<feature type="compositionally biased region" description="Acidic residues" evidence="1">
    <location>
        <begin position="17"/>
        <end position="29"/>
    </location>
</feature>
<dbReference type="InterPro" id="IPR015940">
    <property type="entry name" value="UBA"/>
</dbReference>
<comment type="caution">
    <text evidence="3">The sequence shown here is derived from an EMBL/GenBank/DDBJ whole genome shotgun (WGS) entry which is preliminary data.</text>
</comment>
<evidence type="ECO:0000259" key="2">
    <source>
        <dbReference type="PROSITE" id="PS50030"/>
    </source>
</evidence>
<evidence type="ECO:0000313" key="3">
    <source>
        <dbReference type="EMBL" id="RAL50937.1"/>
    </source>
</evidence>
<evidence type="ECO:0000313" key="4">
    <source>
        <dbReference type="Proteomes" id="UP000249390"/>
    </source>
</evidence>
<keyword evidence="4" id="KW-1185">Reference proteome</keyword>
<feature type="compositionally biased region" description="Low complexity" evidence="1">
    <location>
        <begin position="116"/>
        <end position="125"/>
    </location>
</feature>
<name>A0A328DZ30_9ASTE</name>
<feature type="domain" description="UBA" evidence="2">
    <location>
        <begin position="51"/>
        <end position="91"/>
    </location>
</feature>
<dbReference type="Gene3D" id="1.10.8.10">
    <property type="entry name" value="DNA helicase RuvA subunit, C-terminal domain"/>
    <property type="match status" value="1"/>
</dbReference>
<feature type="compositionally biased region" description="Acidic residues" evidence="1">
    <location>
        <begin position="126"/>
        <end position="146"/>
    </location>
</feature>
<accession>A0A328DZ30</accession>
<reference evidence="3 4" key="1">
    <citation type="submission" date="2018-06" db="EMBL/GenBank/DDBJ databases">
        <title>The Genome of Cuscuta australis (Dodder) Provides Insight into the Evolution of Plant Parasitism.</title>
        <authorList>
            <person name="Liu H."/>
        </authorList>
    </citation>
    <scope>NUCLEOTIDE SEQUENCE [LARGE SCALE GENOMIC DNA]</scope>
    <source>
        <strain evidence="4">cv. Yunnan</strain>
        <tissue evidence="3">Vines</tissue>
    </source>
</reference>
<dbReference type="EMBL" id="NQVE01000054">
    <property type="protein sequence ID" value="RAL50937.1"/>
    <property type="molecule type" value="Genomic_DNA"/>
</dbReference>
<evidence type="ECO:0000256" key="1">
    <source>
        <dbReference type="SAM" id="MobiDB-lite"/>
    </source>
</evidence>